<gene>
    <name evidence="18" type="ORF">CC85DRAFT_305741</name>
</gene>
<keyword evidence="6" id="KW-0158">Chromosome</keyword>
<dbReference type="OrthoDB" id="5566853at2759"/>
<evidence type="ECO:0000256" key="12">
    <source>
        <dbReference type="ARBA" id="ARBA00023212"/>
    </source>
</evidence>
<evidence type="ECO:0000256" key="7">
    <source>
        <dbReference type="ARBA" id="ARBA00022490"/>
    </source>
</evidence>
<keyword evidence="7" id="KW-0963">Cytoplasm</keyword>
<evidence type="ECO:0000256" key="6">
    <source>
        <dbReference type="ARBA" id="ARBA00022454"/>
    </source>
</evidence>
<name>A0A0J0XC86_9TREE</name>
<evidence type="ECO:0000256" key="9">
    <source>
        <dbReference type="ARBA" id="ARBA00022701"/>
    </source>
</evidence>
<keyword evidence="9" id="KW-0493">Microtubule</keyword>
<evidence type="ECO:0000256" key="17">
    <source>
        <dbReference type="SAM" id="MobiDB-lite"/>
    </source>
</evidence>
<keyword evidence="10" id="KW-0498">Mitosis</keyword>
<evidence type="ECO:0000256" key="15">
    <source>
        <dbReference type="ARBA" id="ARBA00023328"/>
    </source>
</evidence>
<evidence type="ECO:0000256" key="16">
    <source>
        <dbReference type="ARBA" id="ARBA00030566"/>
    </source>
</evidence>
<dbReference type="RefSeq" id="XP_018275179.1">
    <property type="nucleotide sequence ID" value="XM_018425637.1"/>
</dbReference>
<dbReference type="GeneID" id="28986240"/>
<keyword evidence="14" id="KW-0131">Cell cycle</keyword>
<evidence type="ECO:0000256" key="13">
    <source>
        <dbReference type="ARBA" id="ARBA00023242"/>
    </source>
</evidence>
<evidence type="ECO:0000256" key="8">
    <source>
        <dbReference type="ARBA" id="ARBA00022618"/>
    </source>
</evidence>
<proteinExistence type="inferred from homology"/>
<dbReference type="GO" id="GO:0042729">
    <property type="term" value="C:DASH complex"/>
    <property type="evidence" value="ECO:0007669"/>
    <property type="project" value="InterPro"/>
</dbReference>
<evidence type="ECO:0000256" key="10">
    <source>
        <dbReference type="ARBA" id="ARBA00022776"/>
    </source>
</evidence>
<dbReference type="PANTHER" id="PTHR28025">
    <property type="entry name" value="DASH COMPLEX SUBUNIT DAD1"/>
    <property type="match status" value="1"/>
</dbReference>
<accession>A0A0J0XC86</accession>
<keyword evidence="13" id="KW-0539">Nucleus</keyword>
<comment type="similarity">
    <text evidence="4">Belongs to the DASH complex DAD1 family.</text>
</comment>
<reference evidence="18 19" key="1">
    <citation type="submission" date="2015-03" db="EMBL/GenBank/DDBJ databases">
        <title>Genomics and transcriptomics of the oil-accumulating basidiomycete yeast T. oleaginosus allow insights into substrate utilization and the diverse evolutionary trajectories of mating systems in fungi.</title>
        <authorList>
            <consortium name="DOE Joint Genome Institute"/>
            <person name="Kourist R."/>
            <person name="Kracht O."/>
            <person name="Bracharz F."/>
            <person name="Lipzen A."/>
            <person name="Nolan M."/>
            <person name="Ohm R."/>
            <person name="Grigoriev I."/>
            <person name="Sun S."/>
            <person name="Heitman J."/>
            <person name="Bruck T."/>
            <person name="Nowrousian M."/>
        </authorList>
    </citation>
    <scope>NUCLEOTIDE SEQUENCE [LARGE SCALE GENOMIC DNA]</scope>
    <source>
        <strain evidence="18 19">IBC0246</strain>
    </source>
</reference>
<keyword evidence="15" id="KW-0137">Centromere</keyword>
<evidence type="ECO:0000256" key="2">
    <source>
        <dbReference type="ARBA" id="ARBA00004186"/>
    </source>
</evidence>
<keyword evidence="19" id="KW-1185">Reference proteome</keyword>
<sequence length="86" mass="9521">MAEESYFEREKARLLQEIATGMEDLISTTNAYNRNIEEAYGVGREFKTVADLWGTFVAGATDRNNELHDQGVPGTGGTTFGASTRW</sequence>
<evidence type="ECO:0000256" key="1">
    <source>
        <dbReference type="ARBA" id="ARBA00004123"/>
    </source>
</evidence>
<evidence type="ECO:0000256" key="14">
    <source>
        <dbReference type="ARBA" id="ARBA00023306"/>
    </source>
</evidence>
<dbReference type="Pfam" id="PF08649">
    <property type="entry name" value="DASH_Dad1"/>
    <property type="match status" value="1"/>
</dbReference>
<evidence type="ECO:0000256" key="4">
    <source>
        <dbReference type="ARBA" id="ARBA00010146"/>
    </source>
</evidence>
<dbReference type="InterPro" id="IPR013958">
    <property type="entry name" value="DASH_Dad1"/>
</dbReference>
<feature type="region of interest" description="Disordered" evidence="17">
    <location>
        <begin position="64"/>
        <end position="86"/>
    </location>
</feature>
<evidence type="ECO:0000256" key="5">
    <source>
        <dbReference type="ARBA" id="ARBA00020261"/>
    </source>
</evidence>
<dbReference type="GO" id="GO:0051010">
    <property type="term" value="F:microtubule plus-end binding"/>
    <property type="evidence" value="ECO:0007669"/>
    <property type="project" value="TreeGrafter"/>
</dbReference>
<dbReference type="Proteomes" id="UP000053611">
    <property type="component" value="Unassembled WGS sequence"/>
</dbReference>
<dbReference type="STRING" id="879819.A0A0J0XC86"/>
<evidence type="ECO:0000256" key="3">
    <source>
        <dbReference type="ARBA" id="ARBA00004629"/>
    </source>
</evidence>
<protein>
    <recommendedName>
        <fullName evidence="5">DASH complex subunit DAD1</fullName>
    </recommendedName>
    <alternativeName>
        <fullName evidence="16">Outer kinetochore protein DAD1</fullName>
    </alternativeName>
</protein>
<keyword evidence="8" id="KW-0132">Cell division</keyword>
<dbReference type="EMBL" id="KQ087289">
    <property type="protein sequence ID" value="KLT38688.1"/>
    <property type="molecule type" value="Genomic_DNA"/>
</dbReference>
<keyword evidence="11" id="KW-0995">Kinetochore</keyword>
<dbReference type="AlphaFoldDB" id="A0A0J0XC86"/>
<evidence type="ECO:0000313" key="18">
    <source>
        <dbReference type="EMBL" id="KLT38688.1"/>
    </source>
</evidence>
<dbReference type="PANTHER" id="PTHR28025:SF1">
    <property type="entry name" value="DASH COMPLEX SUBUNIT DAD1"/>
    <property type="match status" value="1"/>
</dbReference>
<dbReference type="GO" id="GO:0072686">
    <property type="term" value="C:mitotic spindle"/>
    <property type="evidence" value="ECO:0007669"/>
    <property type="project" value="InterPro"/>
</dbReference>
<dbReference type="GO" id="GO:0005876">
    <property type="term" value="C:spindle microtubule"/>
    <property type="evidence" value="ECO:0007669"/>
    <property type="project" value="TreeGrafter"/>
</dbReference>
<evidence type="ECO:0000256" key="11">
    <source>
        <dbReference type="ARBA" id="ARBA00022838"/>
    </source>
</evidence>
<evidence type="ECO:0000313" key="19">
    <source>
        <dbReference type="Proteomes" id="UP000053611"/>
    </source>
</evidence>
<comment type="subcellular location">
    <subcellularLocation>
        <location evidence="3">Chromosome</location>
        <location evidence="3">Centromere</location>
        <location evidence="3">Kinetochore</location>
    </subcellularLocation>
    <subcellularLocation>
        <location evidence="2">Cytoplasm</location>
        <location evidence="2">Cytoskeleton</location>
        <location evidence="2">Spindle</location>
    </subcellularLocation>
    <subcellularLocation>
        <location evidence="1">Nucleus</location>
    </subcellularLocation>
</comment>
<dbReference type="GO" id="GO:0044732">
    <property type="term" value="C:mitotic spindle pole body"/>
    <property type="evidence" value="ECO:0007669"/>
    <property type="project" value="TreeGrafter"/>
</dbReference>
<dbReference type="GO" id="GO:0051301">
    <property type="term" value="P:cell division"/>
    <property type="evidence" value="ECO:0007669"/>
    <property type="project" value="UniProtKB-KW"/>
</dbReference>
<organism evidence="18 19">
    <name type="scientific">Cutaneotrichosporon oleaginosum</name>
    <dbReference type="NCBI Taxonomy" id="879819"/>
    <lineage>
        <taxon>Eukaryota</taxon>
        <taxon>Fungi</taxon>
        <taxon>Dikarya</taxon>
        <taxon>Basidiomycota</taxon>
        <taxon>Agaricomycotina</taxon>
        <taxon>Tremellomycetes</taxon>
        <taxon>Trichosporonales</taxon>
        <taxon>Trichosporonaceae</taxon>
        <taxon>Cutaneotrichosporon</taxon>
    </lineage>
</organism>
<keyword evidence="12" id="KW-0206">Cytoskeleton</keyword>